<feature type="transmembrane region" description="Helical" evidence="6">
    <location>
        <begin position="133"/>
        <end position="161"/>
    </location>
</feature>
<sequence>MLSFLDALKRAVVGQPFMTRRIPDKPMRKRLALPLLSANPLSSMAYAPDEIILTLAVAGLAALHVAPWVGVAVAVIMLLIILSYRESVRAYPSGGGDYEIAKTNIGPSAGIIVAAALMVDFVLTVAVSTSSAAHYIIAMFPALAGSQGIIAGCGVVILTLINLRGRGKNRTLASIPVILFVAALVVLIVVGSIRAATGTLERLASADFEVLPEAGFDSGLTGLLGVLVVLRAFSTGSAAMTGIEGPISNVHALKAPRARNARAILLMLGFTAAAISIGLMFLARAADIRVTENPHENLRLNGGPIPDNYVQDPVLGQLAHAVFGLNSPLFYVLGVLTVLVLATAGHMAFRSFPNLASLLAHDGFLPRQLRRRGDRLGYSNGILALGLAALCLVVVFQAHLTSLIQLYVVGVFVSFTLSQLGMLRHWGRKARNTASKAARLRIARARILNLVGLIITATVLFVVLLTRLTLGAWLAIAAIAVLYLVMHSIHEHYEQVERELKIDDLQYSRALPSRVHALILVSSIRKPVLRAVASARASRPSRIEALVVDVDNVSTERTLQAWDKLDLPVPIRVLASPYRETTSPITDYIRSIRARYPRDLVVVYIPEYVVGHWWEQLVHNQTALRIKTRLHFEPGVVVASVPWQLQSSRELIAQYDDAAADSAESSVSAGSITPAPSAPSSKIPPKESHGS</sequence>
<gene>
    <name evidence="7" type="ORF">HD598_002501</name>
</gene>
<name>A0A7W8X2E5_9MICC</name>
<proteinExistence type="predicted"/>
<evidence type="ECO:0000256" key="3">
    <source>
        <dbReference type="ARBA" id="ARBA00022989"/>
    </source>
</evidence>
<feature type="transmembrane region" description="Helical" evidence="6">
    <location>
        <begin position="263"/>
        <end position="283"/>
    </location>
</feature>
<dbReference type="PANTHER" id="PTHR47704:SF1">
    <property type="entry name" value="POTASSIUM TRANSPORTER KIMA"/>
    <property type="match status" value="1"/>
</dbReference>
<dbReference type="InterPro" id="IPR053153">
    <property type="entry name" value="APC_K+_Transporter"/>
</dbReference>
<keyword evidence="3 6" id="KW-1133">Transmembrane helix</keyword>
<feature type="transmembrane region" description="Helical" evidence="6">
    <location>
        <begin position="55"/>
        <end position="84"/>
    </location>
</feature>
<feature type="transmembrane region" description="Helical" evidence="6">
    <location>
        <begin position="105"/>
        <end position="127"/>
    </location>
</feature>
<evidence type="ECO:0000256" key="6">
    <source>
        <dbReference type="SAM" id="Phobius"/>
    </source>
</evidence>
<feature type="transmembrane region" description="Helical" evidence="6">
    <location>
        <begin position="329"/>
        <end position="349"/>
    </location>
</feature>
<feature type="compositionally biased region" description="Low complexity" evidence="5">
    <location>
        <begin position="663"/>
        <end position="683"/>
    </location>
</feature>
<evidence type="ECO:0000313" key="8">
    <source>
        <dbReference type="Proteomes" id="UP000580797"/>
    </source>
</evidence>
<feature type="transmembrane region" description="Helical" evidence="6">
    <location>
        <begin position="471"/>
        <end position="489"/>
    </location>
</feature>
<reference evidence="7 8" key="1">
    <citation type="submission" date="2020-08" db="EMBL/GenBank/DDBJ databases">
        <title>Sequencing the genomes of 1000 actinobacteria strains.</title>
        <authorList>
            <person name="Klenk H.-P."/>
        </authorList>
    </citation>
    <scope>NUCLEOTIDE SEQUENCE [LARGE SCALE GENOMIC DNA]</scope>
    <source>
        <strain evidence="7 8">DSM 105783</strain>
    </source>
</reference>
<protein>
    <submittedName>
        <fullName evidence="7">Amino acid transporter</fullName>
    </submittedName>
</protein>
<evidence type="ECO:0000256" key="5">
    <source>
        <dbReference type="SAM" id="MobiDB-lite"/>
    </source>
</evidence>
<dbReference type="Gene3D" id="1.20.1740.10">
    <property type="entry name" value="Amino acid/polyamine transporter I"/>
    <property type="match status" value="1"/>
</dbReference>
<accession>A0A7W8X2E5</accession>
<feature type="transmembrane region" description="Helical" evidence="6">
    <location>
        <begin position="447"/>
        <end position="465"/>
    </location>
</feature>
<feature type="region of interest" description="Disordered" evidence="5">
    <location>
        <begin position="663"/>
        <end position="691"/>
    </location>
</feature>
<feature type="transmembrane region" description="Helical" evidence="6">
    <location>
        <begin position="214"/>
        <end position="233"/>
    </location>
</feature>
<dbReference type="Proteomes" id="UP000580797">
    <property type="component" value="Unassembled WGS sequence"/>
</dbReference>
<feature type="transmembrane region" description="Helical" evidence="6">
    <location>
        <begin position="173"/>
        <end position="194"/>
    </location>
</feature>
<feature type="transmembrane region" description="Helical" evidence="6">
    <location>
        <begin position="376"/>
        <end position="398"/>
    </location>
</feature>
<feature type="transmembrane region" description="Helical" evidence="6">
    <location>
        <begin position="404"/>
        <end position="426"/>
    </location>
</feature>
<dbReference type="AlphaFoldDB" id="A0A7W8X2E5"/>
<comment type="subcellular location">
    <subcellularLocation>
        <location evidence="1">Membrane</location>
        <topology evidence="1">Multi-pass membrane protein</topology>
    </subcellularLocation>
</comment>
<evidence type="ECO:0000313" key="7">
    <source>
        <dbReference type="EMBL" id="MBB5513814.1"/>
    </source>
</evidence>
<dbReference type="EMBL" id="JACHDR010000001">
    <property type="protein sequence ID" value="MBB5513814.1"/>
    <property type="molecule type" value="Genomic_DNA"/>
</dbReference>
<evidence type="ECO:0000256" key="2">
    <source>
        <dbReference type="ARBA" id="ARBA00022692"/>
    </source>
</evidence>
<keyword evidence="2 6" id="KW-0812">Transmembrane</keyword>
<organism evidence="7 8">
    <name type="scientific">Neomicrococcus aestuarii</name>
    <dbReference type="NCBI Taxonomy" id="556325"/>
    <lineage>
        <taxon>Bacteria</taxon>
        <taxon>Bacillati</taxon>
        <taxon>Actinomycetota</taxon>
        <taxon>Actinomycetes</taxon>
        <taxon>Micrococcales</taxon>
        <taxon>Micrococcaceae</taxon>
        <taxon>Neomicrococcus</taxon>
    </lineage>
</organism>
<evidence type="ECO:0000256" key="4">
    <source>
        <dbReference type="ARBA" id="ARBA00023136"/>
    </source>
</evidence>
<dbReference type="InterPro" id="IPR002293">
    <property type="entry name" value="AA/rel_permease1"/>
</dbReference>
<dbReference type="Pfam" id="PF13520">
    <property type="entry name" value="AA_permease_2"/>
    <property type="match status" value="1"/>
</dbReference>
<dbReference type="RefSeq" id="WP_183666250.1">
    <property type="nucleotide sequence ID" value="NZ_BAAARH010000008.1"/>
</dbReference>
<dbReference type="PANTHER" id="PTHR47704">
    <property type="entry name" value="POTASSIUM TRANSPORTER KIMA"/>
    <property type="match status" value="1"/>
</dbReference>
<keyword evidence="4 6" id="KW-0472">Membrane</keyword>
<evidence type="ECO:0000256" key="1">
    <source>
        <dbReference type="ARBA" id="ARBA00004141"/>
    </source>
</evidence>
<dbReference type="GO" id="GO:0016020">
    <property type="term" value="C:membrane"/>
    <property type="evidence" value="ECO:0007669"/>
    <property type="project" value="UniProtKB-SubCell"/>
</dbReference>
<comment type="caution">
    <text evidence="7">The sequence shown here is derived from an EMBL/GenBank/DDBJ whole genome shotgun (WGS) entry which is preliminary data.</text>
</comment>
<dbReference type="GO" id="GO:0022857">
    <property type="term" value="F:transmembrane transporter activity"/>
    <property type="evidence" value="ECO:0007669"/>
    <property type="project" value="InterPro"/>
</dbReference>